<dbReference type="SUPFAM" id="SSF56112">
    <property type="entry name" value="Protein kinase-like (PK-like)"/>
    <property type="match status" value="1"/>
</dbReference>
<dbReference type="InterPro" id="IPR011009">
    <property type="entry name" value="Kinase-like_dom_sf"/>
</dbReference>
<comment type="caution">
    <text evidence="2">The sequence shown here is derived from an EMBL/GenBank/DDBJ whole genome shotgun (WGS) entry which is preliminary data.</text>
</comment>
<dbReference type="InterPro" id="IPR004119">
    <property type="entry name" value="EcKL"/>
</dbReference>
<reference evidence="2 3" key="1">
    <citation type="journal article" date="2019" name="PLoS Biol.">
        <title>Sex chromosomes control vertical transmission of feminizing Wolbachia symbionts in an isopod.</title>
        <authorList>
            <person name="Becking T."/>
            <person name="Chebbi M.A."/>
            <person name="Giraud I."/>
            <person name="Moumen B."/>
            <person name="Laverre T."/>
            <person name="Caubet Y."/>
            <person name="Peccoud J."/>
            <person name="Gilbert C."/>
            <person name="Cordaux R."/>
        </authorList>
    </citation>
    <scope>NUCLEOTIDE SEQUENCE [LARGE SCALE GENOMIC DNA]</scope>
    <source>
        <strain evidence="2">ANa2</strain>
        <tissue evidence="2">Whole body excluding digestive tract and cuticle</tissue>
    </source>
</reference>
<sequence>TEESIPIKSYQLVTDELVMEALKNDKGQEAELLSWKIKPFTKKGDNFSSIVVSIEVRYRKNGTETEDTFVAKINPLRPMSPITEAMEESYAREPIILSSIIGGMNQHLENLRLDKIRTPKLFSKNLEKGKEVIVTENLRTQGFKMHDRKVGLDFNHSILVVNEIGRLHASSVLFEEELYPKTLLETFPEFKRSFLDPNHYSFEMFRDYFRGDAEDAKNFLLKAGPKYEKCVKWLSKHSQEMVDFYIEVFSSKKPFDVLVHADCYTNNLLFKYNEDNIPVDVRLVDLQLSVKATPVADLLYFLYSSISGDFRSQNMKTLITAYYESFCNVFRRAGKKPPFTYMINPLRPPSPLRDVMEQSYTREPVILSSIIGGMNKQLANLKLKNIRTPKVLSRNSEKRKEVLISENLRNQGFKMHDRKIGLDLNHSLLVVNEIGRFHASSILFEEELYPKTLLETFPDFKVKQEREGV</sequence>
<dbReference type="AlphaFoldDB" id="A0A5N5T0Y1"/>
<feature type="domain" description="CHK kinase-like" evidence="1">
    <location>
        <begin position="133"/>
        <end position="332"/>
    </location>
</feature>
<organism evidence="2 3">
    <name type="scientific">Armadillidium nasatum</name>
    <dbReference type="NCBI Taxonomy" id="96803"/>
    <lineage>
        <taxon>Eukaryota</taxon>
        <taxon>Metazoa</taxon>
        <taxon>Ecdysozoa</taxon>
        <taxon>Arthropoda</taxon>
        <taxon>Crustacea</taxon>
        <taxon>Multicrustacea</taxon>
        <taxon>Malacostraca</taxon>
        <taxon>Eumalacostraca</taxon>
        <taxon>Peracarida</taxon>
        <taxon>Isopoda</taxon>
        <taxon>Oniscidea</taxon>
        <taxon>Crinocheta</taxon>
        <taxon>Armadillidiidae</taxon>
        <taxon>Armadillidium</taxon>
    </lineage>
</organism>
<protein>
    <recommendedName>
        <fullName evidence="1">CHK kinase-like domain-containing protein</fullName>
    </recommendedName>
</protein>
<dbReference type="OrthoDB" id="6381776at2759"/>
<feature type="non-terminal residue" evidence="2">
    <location>
        <position position="1"/>
    </location>
</feature>
<dbReference type="Pfam" id="PF02958">
    <property type="entry name" value="EcKL"/>
    <property type="match status" value="2"/>
</dbReference>
<dbReference type="SMART" id="SM00587">
    <property type="entry name" value="CHK"/>
    <property type="match status" value="1"/>
</dbReference>
<dbReference type="PANTHER" id="PTHR11012:SF30">
    <property type="entry name" value="PROTEIN KINASE-LIKE DOMAIN-CONTAINING"/>
    <property type="match status" value="1"/>
</dbReference>
<keyword evidence="3" id="KW-1185">Reference proteome</keyword>
<proteinExistence type="predicted"/>
<accession>A0A5N5T0Y1</accession>
<dbReference type="Proteomes" id="UP000326759">
    <property type="component" value="Unassembled WGS sequence"/>
</dbReference>
<evidence type="ECO:0000313" key="2">
    <source>
        <dbReference type="EMBL" id="KAB7500114.1"/>
    </source>
</evidence>
<evidence type="ECO:0000259" key="1">
    <source>
        <dbReference type="SMART" id="SM00587"/>
    </source>
</evidence>
<evidence type="ECO:0000313" key="3">
    <source>
        <dbReference type="Proteomes" id="UP000326759"/>
    </source>
</evidence>
<dbReference type="InterPro" id="IPR015897">
    <property type="entry name" value="CHK_kinase-like"/>
</dbReference>
<dbReference type="EMBL" id="SEYY01015152">
    <property type="protein sequence ID" value="KAB7500114.1"/>
    <property type="molecule type" value="Genomic_DNA"/>
</dbReference>
<gene>
    <name evidence="2" type="ORF">Anas_04970</name>
</gene>
<dbReference type="PANTHER" id="PTHR11012">
    <property type="entry name" value="PROTEIN KINASE-LIKE DOMAIN-CONTAINING"/>
    <property type="match status" value="1"/>
</dbReference>
<name>A0A5N5T0Y1_9CRUS</name>
<dbReference type="Gene3D" id="3.90.1200.10">
    <property type="match status" value="1"/>
</dbReference>